<feature type="region of interest" description="Disordered" evidence="4">
    <location>
        <begin position="532"/>
        <end position="572"/>
    </location>
</feature>
<dbReference type="EMBL" id="MU827782">
    <property type="protein sequence ID" value="KAJ7336620.1"/>
    <property type="molecule type" value="Genomic_DNA"/>
</dbReference>
<dbReference type="Proteomes" id="UP001163046">
    <property type="component" value="Unassembled WGS sequence"/>
</dbReference>
<feature type="repeat" description="HEAT" evidence="3">
    <location>
        <begin position="223"/>
        <end position="261"/>
    </location>
</feature>
<dbReference type="InterPro" id="IPR048413">
    <property type="entry name" value="Htt_C-HEAT_rpt"/>
</dbReference>
<dbReference type="PANTHER" id="PTHR10170">
    <property type="entry name" value="HUNTINGTON DISEASE PROTEIN"/>
    <property type="match status" value="1"/>
</dbReference>
<feature type="compositionally biased region" description="Polar residues" evidence="4">
    <location>
        <begin position="69"/>
        <end position="80"/>
    </location>
</feature>
<proteinExistence type="inferred from homology"/>
<evidence type="ECO:0008006" key="7">
    <source>
        <dbReference type="Google" id="ProtNLM"/>
    </source>
</evidence>
<evidence type="ECO:0000313" key="6">
    <source>
        <dbReference type="Proteomes" id="UP001163046"/>
    </source>
</evidence>
<evidence type="ECO:0000256" key="4">
    <source>
        <dbReference type="SAM" id="MobiDB-lite"/>
    </source>
</evidence>
<dbReference type="PANTHER" id="PTHR10170:SF10">
    <property type="entry name" value="HUNTINGTIN"/>
    <property type="match status" value="1"/>
</dbReference>
<name>A0A9X0CFU9_9CNID</name>
<dbReference type="Pfam" id="PF20927">
    <property type="entry name" value="Htt_C-HEAT"/>
    <property type="match status" value="1"/>
</dbReference>
<keyword evidence="6" id="KW-1185">Reference proteome</keyword>
<feature type="compositionally biased region" description="Polar residues" evidence="4">
    <location>
        <begin position="537"/>
        <end position="549"/>
    </location>
</feature>
<dbReference type="InterPro" id="IPR011989">
    <property type="entry name" value="ARM-like"/>
</dbReference>
<evidence type="ECO:0000256" key="2">
    <source>
        <dbReference type="ARBA" id="ARBA00007153"/>
    </source>
</evidence>
<evidence type="ECO:0000313" key="5">
    <source>
        <dbReference type="EMBL" id="KAJ7336620.1"/>
    </source>
</evidence>
<dbReference type="PROSITE" id="PS50077">
    <property type="entry name" value="HEAT_REPEAT"/>
    <property type="match status" value="1"/>
</dbReference>
<sequence>MLRSPELDHLRFHGGSATGDDQAREEVEEGGDVFNPTLSQATVGDRGNRRVTRSLSDPGHAVETDNSETDGVTWNETPVSMDSDGLEHELASTDDDAIRTESISTQEWPWRSTAAGSLATVIGNVIRTGLEKGRLDFDTWCIDMCQEMETVPLALEDLISVLKSILQDDSPVAIRQACISLKVELLEILEEVDFRLLMFLKIKCEQIQESGRLFKTSLQEDLINNVVLHLLEDDDSRVRQAAAKCLASMVPQLFYSLNNDKQALVISAAQSQISSLYIHESQCKAYTQSVIDANLSRVVSVITAKLNHSTSRTCMLGCIHVLSLLTEAFPVASYPGAWGCSVSLSCRSPLPTHAIGPFSTPPRPSSPSAACTGGGGPLSVAVGSMISSWLAYDLFAHRQLLQIAGNILFGAGCSGVHVSLKLHSERGPSDEPISSAEHWSVFTDSALAPQAEKLVFHLARVLNIFSHVVDNTIPGAHSFKISFPGQNKDKQQSAAIPGVATPQTPPPTSLGSSPATALPKRLLTKSKRALSEADLHQVTSERPVSPSKTQGGGGQPTESEQNTQGPPPKSSIGMFHHLPHYMKLYEIIKGAYSNNQVTLIGSGQDKFCQFLAATLDALSVLLEVTAFADIGKHVEEIIGYLQVCVKLEATKTFLCVQQLLRAMFGVNALSQPELIQTPLVPPCLAYSHVTLPAHTDQLQALDESLYHSCFVHPLALITQTLEKLKLRDEVKEKGKEEALGGIGVFIKKLTKKAATSVRPAVKVDKQSPIHSFIRWFEPLVIRALKEYTMSSNVILQQQVLSLLAQLIKLRVNYSLLDADQVFISYVQKQFEYIDAGQIKSCNTFLPHIFQFLVLLSYECFQPKFNQAKAIVGMPRIIQLCDGIMAGGQPAQTHGIPALQPIVHDLFVLRAAGKSDTGEDLETQREVVVSMLLRLVHFPEVLEMLVTVLNCYQRDEVKWKNLSGQVIGLLLPPLANQKVQVQSEYGIEMLQAVFTAVAPGSLWPVDVLLRVLFSSVDQTQSDAFSRWLATVLVVLQTLMAQVTEDILLSRIDQSGFRPKCVSMIDKPLLPIEVLVKFLFHVVEMAASRVNMITRSSFVNLGSPSEEVFLLKLFGCILTCLTHLLKSANFKKVSQVASSSPIIQPSVDVINESVCHLVDTHPVLVLQWCQVLRQLKYMNVHFWCGFLDTGSRLSTASGGDIELEGPTMNKDVTRVGVLLIYCDLLITQHMEQGALDLSQAGTLLRMSLEDLVQMKEEPPVQGFLSILYSTQEGSKLLLDSFSSSRSLCETTKQPSLMKNLLSFTRMAERLICKKLEMCTAGQIGESSQDFIEDELRSVCQLIASKKAVKRNPTLLLLLNKILPCRPPVEREMPCSEDLASSMNNYTIDREWFYRLAQQCCFAGQPKDQKMKANIPHEAIQMLSVLSVKEVSEIVNHEDFDFSLLEECILRGIERTLMLTARRQNTEEGTSDLYNNTEQSENNDIDHLLLVSKLTLFSQVKRVTKDVIRTRTFRDSENSSKIQCFHLASDRLTSLCNDADWCKKVTCLAKALVALSSAIPSLPKHCKIPESGQEAVFHFVFVPLAMVHCNFMNGKRPCSSELKSHLECLAKFLNLDCSRSIGDLEFFPLVCSAISHVRVLLNAVDGGADTNTENSFTDETEIDVTDDGIQIARKACGEISLLIHRLLTIVKPGSGRKTSLPQFLIGPFHDVIVGLARQPLVNSYARTLPLVWKMGWAPVPEGPLKTELPPLPIEILKEKDVLDEFVRRVNLIGWTSRQQFEETWAALLGVISSPPLPDTVSTEEDMESTHSCCLGSPLYLRTAASDNLVPSPRQPNHECLSSQTETQGPAFPWKQERNLLLSEAWLEEEFVAMCCTGTGRAFISDEELRPERSASIHRSNSFLCLNSSSSMWITNRMLFDHPLYGLNIDRVLGFHDYTLGQISVGALHTQAQNELQERYDSEDDTAVVVSLPRMPQPEKLDIKSCEQFLLELFEQWMSPYIHPRTPLALLSEATKAVSLGVVTSIQ</sequence>
<dbReference type="OrthoDB" id="10065698at2759"/>
<dbReference type="Pfam" id="PF12372">
    <property type="entry name" value="Htt_N-HEAT"/>
    <property type="match status" value="1"/>
</dbReference>
<comment type="caution">
    <text evidence="5">The sequence shown here is derived from an EMBL/GenBank/DDBJ whole genome shotgun (WGS) entry which is preliminary data.</text>
</comment>
<dbReference type="Gene3D" id="1.25.10.10">
    <property type="entry name" value="Leucine-rich Repeat Variant"/>
    <property type="match status" value="1"/>
</dbReference>
<comment type="function">
    <text evidence="1">May play a role in microtubule-mediated transport or vesicle function.</text>
</comment>
<dbReference type="InterPro" id="IPR028426">
    <property type="entry name" value="Huntingtin_fam"/>
</dbReference>
<evidence type="ECO:0000256" key="3">
    <source>
        <dbReference type="PROSITE-ProRule" id="PRU00103"/>
    </source>
</evidence>
<accession>A0A9X0CFU9</accession>
<dbReference type="InterPro" id="IPR021133">
    <property type="entry name" value="HEAT_type_2"/>
</dbReference>
<evidence type="ECO:0000256" key="1">
    <source>
        <dbReference type="ARBA" id="ARBA00002907"/>
    </source>
</evidence>
<gene>
    <name evidence="5" type="ORF">OS493_011839</name>
</gene>
<dbReference type="SUPFAM" id="SSF48371">
    <property type="entry name" value="ARM repeat"/>
    <property type="match status" value="1"/>
</dbReference>
<feature type="region of interest" description="Disordered" evidence="4">
    <location>
        <begin position="1"/>
        <end position="83"/>
    </location>
</feature>
<organism evidence="5 6">
    <name type="scientific">Desmophyllum pertusum</name>
    <dbReference type="NCBI Taxonomy" id="174260"/>
    <lineage>
        <taxon>Eukaryota</taxon>
        <taxon>Metazoa</taxon>
        <taxon>Cnidaria</taxon>
        <taxon>Anthozoa</taxon>
        <taxon>Hexacorallia</taxon>
        <taxon>Scleractinia</taxon>
        <taxon>Caryophylliina</taxon>
        <taxon>Caryophylliidae</taxon>
        <taxon>Desmophyllum</taxon>
    </lineage>
</organism>
<dbReference type="InterPro" id="IPR048412">
    <property type="entry name" value="Htt_bridge"/>
</dbReference>
<comment type="similarity">
    <text evidence="2">Belongs to the huntingtin family.</text>
</comment>
<dbReference type="InterPro" id="IPR016024">
    <property type="entry name" value="ARM-type_fold"/>
</dbReference>
<protein>
    <recommendedName>
        <fullName evidence="7">Huntingtin</fullName>
    </recommendedName>
</protein>
<feature type="compositionally biased region" description="Basic and acidic residues" evidence="4">
    <location>
        <begin position="1"/>
        <end position="11"/>
    </location>
</feature>
<dbReference type="Pfam" id="PF20925">
    <property type="entry name" value="Htt_bridge"/>
    <property type="match status" value="1"/>
</dbReference>
<dbReference type="GO" id="GO:0005737">
    <property type="term" value="C:cytoplasm"/>
    <property type="evidence" value="ECO:0007669"/>
    <property type="project" value="TreeGrafter"/>
</dbReference>
<reference evidence="5" key="1">
    <citation type="submission" date="2023-01" db="EMBL/GenBank/DDBJ databases">
        <title>Genome assembly of the deep-sea coral Lophelia pertusa.</title>
        <authorList>
            <person name="Herrera S."/>
            <person name="Cordes E."/>
        </authorList>
    </citation>
    <scope>NUCLEOTIDE SEQUENCE</scope>
    <source>
        <strain evidence="5">USNM1676648</strain>
        <tissue evidence="5">Polyp</tissue>
    </source>
</reference>
<dbReference type="InterPro" id="IPR024613">
    <property type="entry name" value="Huntingtin_N_HEAT_rpt-2"/>
</dbReference>
<feature type="region of interest" description="Disordered" evidence="4">
    <location>
        <begin position="482"/>
        <end position="518"/>
    </location>
</feature>